<evidence type="ECO:0000313" key="3">
    <source>
        <dbReference type="Proteomes" id="UP000591131"/>
    </source>
</evidence>
<dbReference type="PROSITE" id="PS51257">
    <property type="entry name" value="PROKAR_LIPOPROTEIN"/>
    <property type="match status" value="1"/>
</dbReference>
<protein>
    <submittedName>
        <fullName evidence="2">Uncharacterized protein</fullName>
    </submittedName>
</protein>
<comment type="caution">
    <text evidence="2">The sequence shown here is derived from an EMBL/GenBank/DDBJ whole genome shotgun (WGS) entry which is preliminary data.</text>
</comment>
<keyword evidence="3" id="KW-1185">Reference proteome</keyword>
<dbReference type="AlphaFoldDB" id="A0A7J6M850"/>
<proteinExistence type="predicted"/>
<sequence>MRSLANILLFTVAACDNACNDGDKAKIGGSLFPGFLWHCGLQAMLDPSKIGPCLEQGCGLTNGCADCFTEQLLFKYIHSAKMVDQRPLHNTRDDDLLHVHHPPQRVEYPRRAKKDFFNFGPYRFEHLVKILPTSSQMRALASILLGVVAASGDACTDAEKTKINGSLFPGFLWHCGAGAGLDPSKIGQCLERGWTGFKLC</sequence>
<organism evidence="2 3">
    <name type="scientific">Perkinsus chesapeaki</name>
    <name type="common">Clam parasite</name>
    <name type="synonym">Perkinsus andrewsi</name>
    <dbReference type="NCBI Taxonomy" id="330153"/>
    <lineage>
        <taxon>Eukaryota</taxon>
        <taxon>Sar</taxon>
        <taxon>Alveolata</taxon>
        <taxon>Perkinsozoa</taxon>
        <taxon>Perkinsea</taxon>
        <taxon>Perkinsida</taxon>
        <taxon>Perkinsidae</taxon>
        <taxon>Perkinsus</taxon>
    </lineage>
</organism>
<keyword evidence="1" id="KW-0732">Signal</keyword>
<evidence type="ECO:0000313" key="2">
    <source>
        <dbReference type="EMBL" id="KAF4667330.1"/>
    </source>
</evidence>
<feature type="signal peptide" evidence="1">
    <location>
        <begin position="1"/>
        <end position="15"/>
    </location>
</feature>
<gene>
    <name evidence="2" type="ORF">FOL47_003616</name>
</gene>
<accession>A0A7J6M850</accession>
<name>A0A7J6M850_PERCH</name>
<evidence type="ECO:0000256" key="1">
    <source>
        <dbReference type="SAM" id="SignalP"/>
    </source>
</evidence>
<dbReference type="EMBL" id="JAAPAO010000213">
    <property type="protein sequence ID" value="KAF4667330.1"/>
    <property type="molecule type" value="Genomic_DNA"/>
</dbReference>
<feature type="chain" id="PRO_5029667059" evidence="1">
    <location>
        <begin position="16"/>
        <end position="200"/>
    </location>
</feature>
<dbReference type="Proteomes" id="UP000591131">
    <property type="component" value="Unassembled WGS sequence"/>
</dbReference>
<reference evidence="2 3" key="1">
    <citation type="submission" date="2020-04" db="EMBL/GenBank/DDBJ databases">
        <title>Perkinsus chesapeaki whole genome sequence.</title>
        <authorList>
            <person name="Bogema D.R."/>
        </authorList>
    </citation>
    <scope>NUCLEOTIDE SEQUENCE [LARGE SCALE GENOMIC DNA]</scope>
    <source>
        <strain evidence="2">ATCC PRA-425</strain>
    </source>
</reference>